<keyword evidence="3" id="KW-1185">Reference proteome</keyword>
<comment type="caution">
    <text evidence="2">The sequence shown here is derived from an EMBL/GenBank/DDBJ whole genome shotgun (WGS) entry which is preliminary data.</text>
</comment>
<reference evidence="2 3" key="1">
    <citation type="submission" date="2018-10" db="EMBL/GenBank/DDBJ databases">
        <title>Dokdonia luteus sp. nov., isolated from sea water.</title>
        <authorList>
            <person name="Zhou L.Y."/>
            <person name="Du Z.J."/>
        </authorList>
    </citation>
    <scope>NUCLEOTIDE SEQUENCE [LARGE SCALE GENOMIC DNA]</scope>
    <source>
        <strain evidence="2 3">SH27</strain>
    </source>
</reference>
<feature type="region of interest" description="Disordered" evidence="1">
    <location>
        <begin position="26"/>
        <end position="53"/>
    </location>
</feature>
<evidence type="ECO:0000313" key="3">
    <source>
        <dbReference type="Proteomes" id="UP000281985"/>
    </source>
</evidence>
<dbReference type="PROSITE" id="PS51257">
    <property type="entry name" value="PROKAR_LIPOPROTEIN"/>
    <property type="match status" value="1"/>
</dbReference>
<dbReference type="AlphaFoldDB" id="A0A3M0GEM7"/>
<dbReference type="Proteomes" id="UP000281985">
    <property type="component" value="Unassembled WGS sequence"/>
</dbReference>
<organism evidence="2 3">
    <name type="scientific">Dokdonia sinensis</name>
    <dbReference type="NCBI Taxonomy" id="2479847"/>
    <lineage>
        <taxon>Bacteria</taxon>
        <taxon>Pseudomonadati</taxon>
        <taxon>Bacteroidota</taxon>
        <taxon>Flavobacteriia</taxon>
        <taxon>Flavobacteriales</taxon>
        <taxon>Flavobacteriaceae</taxon>
        <taxon>Dokdonia</taxon>
    </lineage>
</organism>
<protein>
    <recommendedName>
        <fullName evidence="4">Lipocalin-like domain-containing protein</fullName>
    </recommendedName>
</protein>
<evidence type="ECO:0000256" key="1">
    <source>
        <dbReference type="SAM" id="MobiDB-lite"/>
    </source>
</evidence>
<evidence type="ECO:0008006" key="4">
    <source>
        <dbReference type="Google" id="ProtNLM"/>
    </source>
</evidence>
<proteinExistence type="predicted"/>
<dbReference type="RefSeq" id="WP_121916168.1">
    <property type="nucleotide sequence ID" value="NZ_REFV01000002.1"/>
</dbReference>
<dbReference type="OrthoDB" id="982169at2"/>
<dbReference type="EMBL" id="REFV01000002">
    <property type="protein sequence ID" value="RMB63365.1"/>
    <property type="molecule type" value="Genomic_DNA"/>
</dbReference>
<evidence type="ECO:0000313" key="2">
    <source>
        <dbReference type="EMBL" id="RMB63365.1"/>
    </source>
</evidence>
<gene>
    <name evidence="2" type="ORF">EAX61_02945</name>
</gene>
<name>A0A3M0GEM7_9FLAO</name>
<accession>A0A3M0GEM7</accession>
<sequence length="145" mass="16275">MRLHLILIICALSVAISCKDTKQAPKKEAIPPVESMPTPAEPKEIPKTSTFGKLQGKWQSTEDPKSFLIFEGTKRIALYQGREPDSQPFKLAANCDDEKATYSKVKTLYILSDGICWSIDAINSEHLELTYVDRGNILTYKKVTQ</sequence>